<comment type="caution">
    <text evidence="2">The sequence shown here is derived from an EMBL/GenBank/DDBJ whole genome shotgun (WGS) entry which is preliminary data.</text>
</comment>
<keyword evidence="1" id="KW-0812">Transmembrane</keyword>
<evidence type="ECO:0000313" key="3">
    <source>
        <dbReference type="Proteomes" id="UP000033754"/>
    </source>
</evidence>
<dbReference type="PATRIC" id="fig|1359161.3.peg.1374"/>
<dbReference type="Proteomes" id="UP000033754">
    <property type="component" value="Unassembled WGS sequence"/>
</dbReference>
<proteinExistence type="predicted"/>
<gene>
    <name evidence="2" type="ORF">EPHNCH_1211</name>
</gene>
<keyword evidence="1" id="KW-0472">Membrane</keyword>
<name>A0A0F3N641_ANAPH</name>
<dbReference type="AlphaFoldDB" id="A0A0F3N641"/>
<evidence type="ECO:0000313" key="2">
    <source>
        <dbReference type="EMBL" id="KJV63201.1"/>
    </source>
</evidence>
<accession>A0A0F3N641</accession>
<dbReference type="EMBL" id="LANT01000008">
    <property type="protein sequence ID" value="KJV63201.1"/>
    <property type="molecule type" value="Genomic_DNA"/>
</dbReference>
<reference evidence="2 3" key="1">
    <citation type="submission" date="2015-01" db="EMBL/GenBank/DDBJ databases">
        <title>Genome Sequencing of Rickettsiales.</title>
        <authorList>
            <person name="Daugherty S.C."/>
            <person name="Su Q."/>
            <person name="Abolude K."/>
            <person name="Beier-Sexton M."/>
            <person name="Carlyon J.A."/>
            <person name="Carter R."/>
            <person name="Day N.P."/>
            <person name="Dumler S.J."/>
            <person name="Dyachenko V."/>
            <person name="Godinez A."/>
            <person name="Kurtti T.J."/>
            <person name="Lichay M."/>
            <person name="Mullins K.E."/>
            <person name="Ott S."/>
            <person name="Pappas-Brown V."/>
            <person name="Paris D.H."/>
            <person name="Patel P."/>
            <person name="Richards A.L."/>
            <person name="Sadzewicz L."/>
            <person name="Sears K."/>
            <person name="Seidman D."/>
            <person name="Sengamalay N."/>
            <person name="Stenos J."/>
            <person name="Tallon L.J."/>
            <person name="Vincent G."/>
            <person name="Fraser C.M."/>
            <person name="Munderloh U."/>
            <person name="Dunning-Hotopp J.C."/>
        </authorList>
    </citation>
    <scope>NUCLEOTIDE SEQUENCE [LARGE SCALE GENOMIC DNA]</scope>
    <source>
        <strain evidence="2 3">NCH-1</strain>
    </source>
</reference>
<sequence>MPKLNFNVPTHALEEVSQLSSPINEMSNIPLSINATFLLVSMTYISYCTSILEKANFIDRILHDNFVMSVERYFFPPN</sequence>
<feature type="transmembrane region" description="Helical" evidence="1">
    <location>
        <begin position="29"/>
        <end position="52"/>
    </location>
</feature>
<keyword evidence="1" id="KW-1133">Transmembrane helix</keyword>
<protein>
    <submittedName>
        <fullName evidence="2">Uncharacterized protein</fullName>
    </submittedName>
</protein>
<evidence type="ECO:0000256" key="1">
    <source>
        <dbReference type="SAM" id="Phobius"/>
    </source>
</evidence>
<organism evidence="2 3">
    <name type="scientific">Anaplasma phagocytophilum str. NCH-1</name>
    <dbReference type="NCBI Taxonomy" id="1359161"/>
    <lineage>
        <taxon>Bacteria</taxon>
        <taxon>Pseudomonadati</taxon>
        <taxon>Pseudomonadota</taxon>
        <taxon>Alphaproteobacteria</taxon>
        <taxon>Rickettsiales</taxon>
        <taxon>Anaplasmataceae</taxon>
        <taxon>Anaplasma</taxon>
        <taxon>phagocytophilum group</taxon>
    </lineage>
</organism>